<keyword evidence="6 14" id="KW-0479">Metal-binding</keyword>
<evidence type="ECO:0000256" key="8">
    <source>
        <dbReference type="ARBA" id="ARBA00023052"/>
    </source>
</evidence>
<evidence type="ECO:0000256" key="2">
    <source>
        <dbReference type="ARBA" id="ARBA00011738"/>
    </source>
</evidence>
<feature type="binding site" evidence="12">
    <location>
        <position position="476"/>
    </location>
    <ligand>
        <name>substrate</name>
    </ligand>
</feature>
<name>A0A168NVH2_9BACL</name>
<feature type="binding site" evidence="12">
    <location>
        <position position="277"/>
    </location>
    <ligand>
        <name>substrate</name>
    </ligand>
</feature>
<dbReference type="CDD" id="cd07033">
    <property type="entry name" value="TPP_PYR_DXS_TK_like"/>
    <property type="match status" value="1"/>
</dbReference>
<dbReference type="FunFam" id="3.40.50.920:FF:000003">
    <property type="entry name" value="Transketolase"/>
    <property type="match status" value="1"/>
</dbReference>
<feature type="binding site" evidence="13">
    <location>
        <position position="452"/>
    </location>
    <ligand>
        <name>thiamine diphosphate</name>
        <dbReference type="ChEBI" id="CHEBI:58937"/>
    </ligand>
</feature>
<dbReference type="PROSITE" id="PS00802">
    <property type="entry name" value="TRANSKETOLASE_2"/>
    <property type="match status" value="1"/>
</dbReference>
<evidence type="ECO:0000256" key="13">
    <source>
        <dbReference type="PIRSR" id="PIRSR605478-3"/>
    </source>
</evidence>
<feature type="domain" description="Transketolase-like pyrimidine-binding" evidence="17">
    <location>
        <begin position="369"/>
        <end position="540"/>
    </location>
</feature>
<dbReference type="InterPro" id="IPR009014">
    <property type="entry name" value="Transketo_C/PFOR_II"/>
</dbReference>
<comment type="subunit">
    <text evidence="2 16">Homodimer.</text>
</comment>
<feature type="binding site" evidence="13">
    <location>
        <position position="169"/>
    </location>
    <ligand>
        <name>thiamine diphosphate</name>
        <dbReference type="ChEBI" id="CHEBI:58937"/>
    </ligand>
</feature>
<dbReference type="STRING" id="494026.PGLA_01750"/>
<dbReference type="NCBIfam" id="TIGR00232">
    <property type="entry name" value="tktlase_bact"/>
    <property type="match status" value="1"/>
</dbReference>
<dbReference type="InterPro" id="IPR029061">
    <property type="entry name" value="THDP-binding"/>
</dbReference>
<evidence type="ECO:0000256" key="10">
    <source>
        <dbReference type="NCBIfam" id="TIGR00232"/>
    </source>
</evidence>
<comment type="caution">
    <text evidence="18">The sequence shown here is derived from an EMBL/GenBank/DDBJ whole genome shotgun (WGS) entry which is preliminary data.</text>
</comment>
<feature type="binding site" evidence="12">
    <location>
        <position position="488"/>
    </location>
    <ligand>
        <name>substrate</name>
    </ligand>
</feature>
<feature type="binding site" evidence="13">
    <location>
        <begin position="127"/>
        <end position="129"/>
    </location>
    <ligand>
        <name>thiamine diphosphate</name>
        <dbReference type="ChEBI" id="CHEBI:58937"/>
    </ligand>
</feature>
<dbReference type="InterPro" id="IPR055152">
    <property type="entry name" value="Transketolase-like_C_2"/>
</dbReference>
<dbReference type="Pfam" id="PF22613">
    <property type="entry name" value="Transketolase_C_1"/>
    <property type="match status" value="1"/>
</dbReference>
<protein>
    <recommendedName>
        <fullName evidence="4 10">Transketolase</fullName>
        <ecNumber evidence="3 10">2.2.1.1</ecNumber>
    </recommendedName>
</protein>
<feature type="binding site" evidence="12">
    <location>
        <position position="484"/>
    </location>
    <ligand>
        <name>substrate</name>
    </ligand>
</feature>
<keyword evidence="8 13" id="KW-0786">Thiamine pyrophosphate</keyword>
<gene>
    <name evidence="18" type="ORF">PGLA_01750</name>
</gene>
<feature type="binding site" evidence="13">
    <location>
        <position position="79"/>
    </location>
    <ligand>
        <name>thiamine diphosphate</name>
        <dbReference type="ChEBI" id="CHEBI:58937"/>
    </ligand>
</feature>
<dbReference type="PANTHER" id="PTHR43522">
    <property type="entry name" value="TRANSKETOLASE"/>
    <property type="match status" value="1"/>
</dbReference>
<dbReference type="InterPro" id="IPR005478">
    <property type="entry name" value="Transketolase_bac-like"/>
</dbReference>
<dbReference type="InterPro" id="IPR005475">
    <property type="entry name" value="Transketolase-like_Pyr-bd"/>
</dbReference>
<feature type="binding site" evidence="14">
    <location>
        <position position="200"/>
    </location>
    <ligand>
        <name>Mg(2+)</name>
        <dbReference type="ChEBI" id="CHEBI:18420"/>
    </ligand>
</feature>
<feature type="binding site" evidence="12">
    <location>
        <position position="39"/>
    </location>
    <ligand>
        <name>substrate</name>
    </ligand>
</feature>
<dbReference type="Gene3D" id="3.40.50.970">
    <property type="match status" value="2"/>
</dbReference>
<evidence type="ECO:0000256" key="14">
    <source>
        <dbReference type="PIRSR" id="PIRSR605478-4"/>
    </source>
</evidence>
<dbReference type="Pfam" id="PF00456">
    <property type="entry name" value="Transketolase_N"/>
    <property type="match status" value="1"/>
</dbReference>
<dbReference type="PROSITE" id="PS00801">
    <property type="entry name" value="TRANSKETOLASE_1"/>
    <property type="match status" value="1"/>
</dbReference>
<dbReference type="SUPFAM" id="SSF52922">
    <property type="entry name" value="TK C-terminal domain-like"/>
    <property type="match status" value="1"/>
</dbReference>
<dbReference type="InterPro" id="IPR020826">
    <property type="entry name" value="Transketolase_BS"/>
</dbReference>
<evidence type="ECO:0000256" key="7">
    <source>
        <dbReference type="ARBA" id="ARBA00022842"/>
    </source>
</evidence>
<dbReference type="Pfam" id="PF02779">
    <property type="entry name" value="Transket_pyr"/>
    <property type="match status" value="1"/>
</dbReference>
<feature type="binding site" evidence="12">
    <location>
        <position position="372"/>
    </location>
    <ligand>
        <name>substrate</name>
    </ligand>
</feature>
<evidence type="ECO:0000256" key="16">
    <source>
        <dbReference type="RuleBase" id="RU004996"/>
    </source>
</evidence>
<evidence type="ECO:0000313" key="19">
    <source>
        <dbReference type="Proteomes" id="UP000076967"/>
    </source>
</evidence>
<dbReference type="Proteomes" id="UP000076967">
    <property type="component" value="Unassembled WGS sequence"/>
</dbReference>
<feature type="binding site" evidence="14">
    <location>
        <position position="168"/>
    </location>
    <ligand>
        <name>Mg(2+)</name>
        <dbReference type="ChEBI" id="CHEBI:18420"/>
    </ligand>
</feature>
<dbReference type="FunFam" id="3.40.50.970:FF:000003">
    <property type="entry name" value="Transketolase"/>
    <property type="match status" value="1"/>
</dbReference>
<dbReference type="PANTHER" id="PTHR43522:SF2">
    <property type="entry name" value="TRANSKETOLASE 1-RELATED"/>
    <property type="match status" value="1"/>
</dbReference>
<accession>A0A168NVH2</accession>
<dbReference type="SUPFAM" id="SSF52518">
    <property type="entry name" value="Thiamin diphosphate-binding fold (THDP-binding)"/>
    <property type="match status" value="2"/>
</dbReference>
<comment type="cofactor">
    <cofactor evidence="14">
        <name>Mg(2+)</name>
        <dbReference type="ChEBI" id="CHEBI:18420"/>
    </cofactor>
    <text evidence="14">Binds 1 Mg(2+) ion per subunit. Can also utilize other divalent metal cations, such as Ca(2+), Mn(2+) and Co(2+).</text>
</comment>
<feature type="binding site" evidence="14">
    <location>
        <position position="198"/>
    </location>
    <ligand>
        <name>Mg(2+)</name>
        <dbReference type="ChEBI" id="CHEBI:18420"/>
    </ligand>
</feature>
<feature type="binding site" evidence="13">
    <location>
        <position position="198"/>
    </location>
    <ligand>
        <name>thiamine diphosphate</name>
        <dbReference type="ChEBI" id="CHEBI:58937"/>
    </ligand>
</feature>
<dbReference type="AlphaFoldDB" id="A0A168NVH2"/>
<dbReference type="InterPro" id="IPR049557">
    <property type="entry name" value="Transketolase_CS"/>
</dbReference>
<keyword evidence="19" id="KW-1185">Reference proteome</keyword>
<evidence type="ECO:0000256" key="6">
    <source>
        <dbReference type="ARBA" id="ARBA00022723"/>
    </source>
</evidence>
<feature type="site" description="Important for catalytic activity" evidence="15">
    <location>
        <position position="39"/>
    </location>
</feature>
<comment type="similarity">
    <text evidence="1 16">Belongs to the transketolase family.</text>
</comment>
<keyword evidence="7 14" id="KW-0460">Magnesium</keyword>
<proteinExistence type="inferred from homology"/>
<feature type="active site" description="Proton donor" evidence="11">
    <location>
        <position position="426"/>
    </location>
</feature>
<dbReference type="RefSeq" id="WP_068527790.1">
    <property type="nucleotide sequence ID" value="NZ_LVJH01000002.1"/>
</dbReference>
<dbReference type="GO" id="GO:0046872">
    <property type="term" value="F:metal ion binding"/>
    <property type="evidence" value="ECO:0007669"/>
    <property type="project" value="UniProtKB-KW"/>
</dbReference>
<organism evidence="18 19">
    <name type="scientific">Paenibacillus glacialis</name>
    <dbReference type="NCBI Taxonomy" id="494026"/>
    <lineage>
        <taxon>Bacteria</taxon>
        <taxon>Bacillati</taxon>
        <taxon>Bacillota</taxon>
        <taxon>Bacilli</taxon>
        <taxon>Bacillales</taxon>
        <taxon>Paenibacillaceae</taxon>
        <taxon>Paenibacillus</taxon>
    </lineage>
</organism>
<comment type="catalytic activity">
    <reaction evidence="9 16">
        <text>D-sedoheptulose 7-phosphate + D-glyceraldehyde 3-phosphate = aldehydo-D-ribose 5-phosphate + D-xylulose 5-phosphate</text>
        <dbReference type="Rhea" id="RHEA:10508"/>
        <dbReference type="ChEBI" id="CHEBI:57483"/>
        <dbReference type="ChEBI" id="CHEBI:57737"/>
        <dbReference type="ChEBI" id="CHEBI:58273"/>
        <dbReference type="ChEBI" id="CHEBI:59776"/>
        <dbReference type="EC" id="2.2.1.1"/>
    </reaction>
</comment>
<dbReference type="GO" id="GO:0005829">
    <property type="term" value="C:cytosol"/>
    <property type="evidence" value="ECO:0007669"/>
    <property type="project" value="TreeGrafter"/>
</dbReference>
<dbReference type="FunFam" id="3.40.50.970:FF:000004">
    <property type="entry name" value="Transketolase"/>
    <property type="match status" value="1"/>
</dbReference>
<reference evidence="18 19" key="1">
    <citation type="submission" date="2016-03" db="EMBL/GenBank/DDBJ databases">
        <title>Draft genome sequence of Paenibacillus glacialis DSM 22343.</title>
        <authorList>
            <person name="Shin S.-K."/>
            <person name="Yi H."/>
        </authorList>
    </citation>
    <scope>NUCLEOTIDE SEQUENCE [LARGE SCALE GENOMIC DNA]</scope>
    <source>
        <strain evidence="18 19">DSM 22343</strain>
    </source>
</reference>
<dbReference type="GO" id="GO:0006098">
    <property type="term" value="P:pentose-phosphate shunt"/>
    <property type="evidence" value="ECO:0007669"/>
    <property type="project" value="TreeGrafter"/>
</dbReference>
<evidence type="ECO:0000259" key="17">
    <source>
        <dbReference type="SMART" id="SM00861"/>
    </source>
</evidence>
<evidence type="ECO:0000256" key="3">
    <source>
        <dbReference type="ARBA" id="ARBA00013152"/>
    </source>
</evidence>
<feature type="binding site" evidence="12">
    <location>
        <position position="535"/>
    </location>
    <ligand>
        <name>substrate</name>
    </ligand>
</feature>
<dbReference type="SMART" id="SM00861">
    <property type="entry name" value="Transket_pyr"/>
    <property type="match status" value="1"/>
</dbReference>
<evidence type="ECO:0000256" key="11">
    <source>
        <dbReference type="PIRSR" id="PIRSR605478-1"/>
    </source>
</evidence>
<feature type="site" description="Important for catalytic activity" evidence="15">
    <location>
        <position position="277"/>
    </location>
</feature>
<comment type="cofactor">
    <cofactor evidence="13">
        <name>thiamine diphosphate</name>
        <dbReference type="ChEBI" id="CHEBI:58937"/>
    </cofactor>
    <text evidence="13">Binds 1 thiamine pyrophosphate per subunit. During the reaction, the substrate forms a covalent intermediate with the cofactor.</text>
</comment>
<dbReference type="EC" id="2.2.1.1" evidence="3 10"/>
<evidence type="ECO:0000256" key="15">
    <source>
        <dbReference type="PIRSR" id="PIRSR605478-5"/>
    </source>
</evidence>
<dbReference type="Gene3D" id="3.40.50.920">
    <property type="match status" value="1"/>
</dbReference>
<evidence type="ECO:0000256" key="1">
    <source>
        <dbReference type="ARBA" id="ARBA00007131"/>
    </source>
</evidence>
<evidence type="ECO:0000256" key="5">
    <source>
        <dbReference type="ARBA" id="ARBA00022679"/>
    </source>
</evidence>
<evidence type="ECO:0000313" key="18">
    <source>
        <dbReference type="EMBL" id="OAB46141.1"/>
    </source>
</evidence>
<dbReference type="EMBL" id="LVJH01000002">
    <property type="protein sequence ID" value="OAB46141.1"/>
    <property type="molecule type" value="Genomic_DNA"/>
</dbReference>
<keyword evidence="16" id="KW-0106">Calcium</keyword>
<comment type="cofactor">
    <cofactor evidence="16">
        <name>Mg(2+)</name>
        <dbReference type="ChEBI" id="CHEBI:18420"/>
    </cofactor>
    <cofactor evidence="16">
        <name>Ca(2+)</name>
        <dbReference type="ChEBI" id="CHEBI:29108"/>
    </cofactor>
    <cofactor evidence="16">
        <name>Mn(2+)</name>
        <dbReference type="ChEBI" id="CHEBI:29035"/>
    </cofactor>
    <cofactor evidence="16">
        <name>Co(2+)</name>
        <dbReference type="ChEBI" id="CHEBI:48828"/>
    </cofactor>
    <text evidence="16">Binds 1 Mg(2+) ion per subunit. Can also utilize other divalent metal cations, such as Ca(2+), Mn(2+) and Co(2+).</text>
</comment>
<dbReference type="InterPro" id="IPR033247">
    <property type="entry name" value="Transketolase_fam"/>
</dbReference>
<evidence type="ECO:0000256" key="9">
    <source>
        <dbReference type="ARBA" id="ARBA00049473"/>
    </source>
</evidence>
<sequence>MTNNNQVINKEENNTIDNLSITTIRTLAIDAIEKANSGHPGMPMGSAPMGYQLFAKTMNHNPDQPTWINRDRFVLSAGHGSMLLYGLLHLSGYDLPMEELKNFRQWGSLTPGHPEYGHTAGVDATTGPLGQGIGMAVGMAMAEAQLGATYNKDNYKVVDHFTYAICGDGDLMEGISSESASLAAHLKLGKLITLYDSNDISLDGKLNLSFSENVQKRFEAYGWQVLRVEDGNDLPAIEKAIKEAQADTNRPTLIEVKTVIGYGSPNKQGKGGHGGTHGSPLGAEEAKLTKEAYKWVYEEDFYVPQEVREHFAKVKEHGIAAYQAWEEQFAQYKNAYPELAAQFENAVAEKLPEGWDKDLPKYTTEDKAVSTRVASGSALNGLVGNVPQLLGGSADLESSTMTHLNGLASFTSESYDGRNVYYGVREFAMAAAMNGIALHKGLKIFGGTFFVFTDYLRPAVRLAAIMGLPVTYVLTHDSIAVGEDGPTHEPIEQLASLRIIPGLTVIRPADANETSAAWAYTVENTSNPVALVLTRQNLPILAASVDGAREGIKRGAYVVADAKNGSPVAQILATGSEVQLAVKAQEELAKEGIEVRVISMPSWDLFEKQDKAYKESVILPEVKARLAVEMAYPLGWEKYVGDQGDILGISTFGASAPGDRVMKEYGFTVENVVSRVKALL</sequence>
<dbReference type="GO" id="GO:0004802">
    <property type="term" value="F:transketolase activity"/>
    <property type="evidence" value="ECO:0007669"/>
    <property type="project" value="UniProtKB-UniRule"/>
</dbReference>
<feature type="binding site" evidence="12">
    <location>
        <position position="399"/>
    </location>
    <ligand>
        <name>substrate</name>
    </ligand>
</feature>
<evidence type="ECO:0000256" key="12">
    <source>
        <dbReference type="PIRSR" id="PIRSR605478-2"/>
    </source>
</evidence>
<feature type="binding site" evidence="13">
    <location>
        <position position="277"/>
    </location>
    <ligand>
        <name>thiamine diphosphate</name>
        <dbReference type="ChEBI" id="CHEBI:58937"/>
    </ligand>
</feature>
<comment type="function">
    <text evidence="16">Catalyzes the transfer of a two-carbon ketol group from a ketose donor to an aldose acceptor, via a covalent intermediate with the cofactor thiamine pyrophosphate.</text>
</comment>
<evidence type="ECO:0000256" key="4">
    <source>
        <dbReference type="ARBA" id="ARBA00016662"/>
    </source>
</evidence>
<dbReference type="OrthoDB" id="8732661at2"/>
<dbReference type="InterPro" id="IPR005474">
    <property type="entry name" value="Transketolase_N"/>
</dbReference>
<keyword evidence="5 16" id="KW-0808">Transferase</keyword>
<dbReference type="CDD" id="cd02012">
    <property type="entry name" value="TPP_TK"/>
    <property type="match status" value="1"/>
</dbReference>